<dbReference type="Proteomes" id="UP001212841">
    <property type="component" value="Unassembled WGS sequence"/>
</dbReference>
<keyword evidence="4 11" id="KW-0813">Transport</keyword>
<keyword evidence="13" id="KW-1185">Reference proteome</keyword>
<dbReference type="GO" id="GO:0006890">
    <property type="term" value="P:retrograde vesicle-mediated transport, Golgi to endoplasmic reticulum"/>
    <property type="evidence" value="ECO:0007669"/>
    <property type="project" value="UniProtKB-UniRule"/>
</dbReference>
<evidence type="ECO:0000256" key="5">
    <source>
        <dbReference type="ARBA" id="ARBA00022490"/>
    </source>
</evidence>
<keyword evidence="9 11" id="KW-0472">Membrane</keyword>
<keyword evidence="6 11" id="KW-0931">ER-Golgi transport</keyword>
<dbReference type="Pfam" id="PF04733">
    <property type="entry name" value="Coatomer_E"/>
    <property type="match status" value="1"/>
</dbReference>
<proteinExistence type="inferred from homology"/>
<evidence type="ECO:0000256" key="3">
    <source>
        <dbReference type="ARBA" id="ARBA00008827"/>
    </source>
</evidence>
<keyword evidence="7 11" id="KW-0653">Protein transport</keyword>
<evidence type="ECO:0000313" key="12">
    <source>
        <dbReference type="EMBL" id="KAJ3056591.1"/>
    </source>
</evidence>
<comment type="caution">
    <text evidence="12">The sequence shown here is derived from an EMBL/GenBank/DDBJ whole genome shotgun (WGS) entry which is preliminary data.</text>
</comment>
<evidence type="ECO:0000256" key="8">
    <source>
        <dbReference type="ARBA" id="ARBA00023034"/>
    </source>
</evidence>
<gene>
    <name evidence="12" type="ORF">HK097_005754</name>
</gene>
<dbReference type="InterPro" id="IPR011990">
    <property type="entry name" value="TPR-like_helical_dom_sf"/>
</dbReference>
<keyword evidence="8 11" id="KW-0333">Golgi apparatus</keyword>
<dbReference type="Gene3D" id="1.25.40.10">
    <property type="entry name" value="Tetratricopeptide repeat domain"/>
    <property type="match status" value="1"/>
</dbReference>
<comment type="function">
    <text evidence="11">The coatomer is a cytosolic protein complex that binds to dilysine motifs and reversibly associates with Golgi non-clathrin-coated vesicles, which further mediate biosynthetic protein transport from the ER, via the Golgi up to the trans Golgi network. The coatomer complex is required for budding from Golgi membranes, and is essential for the retrograde Golgi-to-ER transport of dilysine-tagged proteins.</text>
</comment>
<evidence type="ECO:0000256" key="6">
    <source>
        <dbReference type="ARBA" id="ARBA00022892"/>
    </source>
</evidence>
<dbReference type="PANTHER" id="PTHR10805:SF0">
    <property type="entry name" value="COATOMER SUBUNIT EPSILON"/>
    <property type="match status" value="1"/>
</dbReference>
<dbReference type="InterPro" id="IPR006822">
    <property type="entry name" value="Coatomer_esu"/>
</dbReference>
<sequence>MADVDELLLLRNLFYLGSYQQVINEATNPSTTPRSDIAKLERRVFLHRAQIAQGRYNLVTSEISDSDPAELRAVKILARYVQASNGGKATGKETAVTEIQALVDEGANGLSSLVQLIAGTIYYGEGAYDEALRAVVQSPKQLECVALLVQTYLKLNRPDLAQKEVEKLKTWADDATLAQLVEAWVNLYSGGTTGKAQEAYYIFEELASSKVATSKLLTGQSVSRMQEGRFSDAEELLLESLNKNPNDAETLANLAICASATGKPSEVANRYINQLKDVSPSHPFVEELQLKESLFDRTAQRFTA</sequence>
<evidence type="ECO:0000256" key="10">
    <source>
        <dbReference type="ARBA" id="ARBA00023329"/>
    </source>
</evidence>
<comment type="similarity">
    <text evidence="3 11">Belongs to the COPE family.</text>
</comment>
<evidence type="ECO:0000256" key="7">
    <source>
        <dbReference type="ARBA" id="ARBA00022927"/>
    </source>
</evidence>
<keyword evidence="10 11" id="KW-0968">Cytoplasmic vesicle</keyword>
<name>A0AAD5X9R8_9FUNG</name>
<dbReference type="GO" id="GO:0006891">
    <property type="term" value="P:intra-Golgi vesicle-mediated transport"/>
    <property type="evidence" value="ECO:0007669"/>
    <property type="project" value="TreeGrafter"/>
</dbReference>
<dbReference type="GO" id="GO:0030126">
    <property type="term" value="C:COPI vesicle coat"/>
    <property type="evidence" value="ECO:0007669"/>
    <property type="project" value="TreeGrafter"/>
</dbReference>
<dbReference type="AlphaFoldDB" id="A0AAD5X9R8"/>
<comment type="subcellular location">
    <subcellularLocation>
        <location evidence="2">Cytoplasmic vesicle</location>
        <location evidence="2">COPI-coated vesicle membrane</location>
        <topology evidence="2">Peripheral membrane protein</topology>
        <orientation evidence="2">Cytoplasmic side</orientation>
    </subcellularLocation>
    <subcellularLocation>
        <location evidence="1">Golgi apparatus membrane</location>
        <topology evidence="1">Peripheral membrane protein</topology>
        <orientation evidence="1">Cytoplasmic side</orientation>
    </subcellularLocation>
</comment>
<accession>A0AAD5X9R8</accession>
<evidence type="ECO:0000256" key="9">
    <source>
        <dbReference type="ARBA" id="ARBA00023136"/>
    </source>
</evidence>
<keyword evidence="5 11" id="KW-0963">Cytoplasm</keyword>
<dbReference type="SUPFAM" id="SSF48452">
    <property type="entry name" value="TPR-like"/>
    <property type="match status" value="1"/>
</dbReference>
<reference evidence="12" key="1">
    <citation type="submission" date="2020-05" db="EMBL/GenBank/DDBJ databases">
        <title>Phylogenomic resolution of chytrid fungi.</title>
        <authorList>
            <person name="Stajich J.E."/>
            <person name="Amses K."/>
            <person name="Simmons R."/>
            <person name="Seto K."/>
            <person name="Myers J."/>
            <person name="Bonds A."/>
            <person name="Quandt C.A."/>
            <person name="Barry K."/>
            <person name="Liu P."/>
            <person name="Grigoriev I."/>
            <person name="Longcore J.E."/>
            <person name="James T.Y."/>
        </authorList>
    </citation>
    <scope>NUCLEOTIDE SEQUENCE</scope>
    <source>
        <strain evidence="12">JEL0318</strain>
    </source>
</reference>
<dbReference type="GO" id="GO:0006888">
    <property type="term" value="P:endoplasmic reticulum to Golgi vesicle-mediated transport"/>
    <property type="evidence" value="ECO:0007669"/>
    <property type="project" value="TreeGrafter"/>
</dbReference>
<evidence type="ECO:0000256" key="1">
    <source>
        <dbReference type="ARBA" id="ARBA00004255"/>
    </source>
</evidence>
<dbReference type="PANTHER" id="PTHR10805">
    <property type="entry name" value="COATOMER SUBUNIT EPSILON"/>
    <property type="match status" value="1"/>
</dbReference>
<evidence type="ECO:0000256" key="2">
    <source>
        <dbReference type="ARBA" id="ARBA00004347"/>
    </source>
</evidence>
<dbReference type="GO" id="GO:0015031">
    <property type="term" value="P:protein transport"/>
    <property type="evidence" value="ECO:0007669"/>
    <property type="project" value="UniProtKB-UniRule"/>
</dbReference>
<evidence type="ECO:0000256" key="4">
    <source>
        <dbReference type="ARBA" id="ARBA00022448"/>
    </source>
</evidence>
<dbReference type="GO" id="GO:0005198">
    <property type="term" value="F:structural molecule activity"/>
    <property type="evidence" value="ECO:0007669"/>
    <property type="project" value="UniProtKB-UniRule"/>
</dbReference>
<evidence type="ECO:0000256" key="11">
    <source>
        <dbReference type="PIRNR" id="PIRNR016478"/>
    </source>
</evidence>
<organism evidence="12 13">
    <name type="scientific">Rhizophlyctis rosea</name>
    <dbReference type="NCBI Taxonomy" id="64517"/>
    <lineage>
        <taxon>Eukaryota</taxon>
        <taxon>Fungi</taxon>
        <taxon>Fungi incertae sedis</taxon>
        <taxon>Chytridiomycota</taxon>
        <taxon>Chytridiomycota incertae sedis</taxon>
        <taxon>Chytridiomycetes</taxon>
        <taxon>Rhizophlyctidales</taxon>
        <taxon>Rhizophlyctidaceae</taxon>
        <taxon>Rhizophlyctis</taxon>
    </lineage>
</organism>
<dbReference type="EMBL" id="JADGJD010000027">
    <property type="protein sequence ID" value="KAJ3056591.1"/>
    <property type="molecule type" value="Genomic_DNA"/>
</dbReference>
<dbReference type="GO" id="GO:0000139">
    <property type="term" value="C:Golgi membrane"/>
    <property type="evidence" value="ECO:0007669"/>
    <property type="project" value="UniProtKB-SubCell"/>
</dbReference>
<protein>
    <recommendedName>
        <fullName evidence="11">Coatomer subunit epsilon</fullName>
    </recommendedName>
</protein>
<evidence type="ECO:0000313" key="13">
    <source>
        <dbReference type="Proteomes" id="UP001212841"/>
    </source>
</evidence>
<dbReference type="PIRSF" id="PIRSF016478">
    <property type="entry name" value="Coatomer_esu"/>
    <property type="match status" value="1"/>
</dbReference>